<name>A0A418IDX6_9STAP</name>
<dbReference type="Proteomes" id="UP000286317">
    <property type="component" value="Unassembled WGS sequence"/>
</dbReference>
<evidence type="ECO:0000313" key="1">
    <source>
        <dbReference type="EMBL" id="RIM99268.1"/>
    </source>
</evidence>
<reference evidence="1 2" key="1">
    <citation type="journal article" date="2016" name="Front. Microbiol.">
        <title>Comprehensive Phylogenetic Analysis of Bovine Non-aureus Staphylococci Species Based on Whole-Genome Sequencing.</title>
        <authorList>
            <person name="Naushad S."/>
            <person name="Barkema H.W."/>
            <person name="Luby C."/>
            <person name="Condas L.A."/>
            <person name="Nobrega D.B."/>
            <person name="Carson D.A."/>
            <person name="De Buck J."/>
        </authorList>
    </citation>
    <scope>NUCLEOTIDE SEQUENCE [LARGE SCALE GENOMIC DNA]</scope>
    <source>
        <strain evidence="1 2">SNUC 4554</strain>
    </source>
</reference>
<proteinExistence type="predicted"/>
<dbReference type="AlphaFoldDB" id="A0A418IDX6"/>
<evidence type="ECO:0000313" key="2">
    <source>
        <dbReference type="Proteomes" id="UP000286317"/>
    </source>
</evidence>
<dbReference type="EMBL" id="QXUF01000072">
    <property type="protein sequence ID" value="RIM99268.1"/>
    <property type="molecule type" value="Genomic_DNA"/>
</dbReference>
<comment type="caution">
    <text evidence="1">The sequence shown here is derived from an EMBL/GenBank/DDBJ whole genome shotgun (WGS) entry which is preliminary data.</text>
</comment>
<protein>
    <submittedName>
        <fullName evidence="1">MurR/RpiR family transcriptional regulator</fullName>
    </submittedName>
</protein>
<accession>A0A418IDX6</accession>
<gene>
    <name evidence="1" type="ORF">BU112_09995</name>
</gene>
<keyword evidence="2" id="KW-1185">Reference proteome</keyword>
<organism evidence="1 2">
    <name type="scientific">Staphylococcus shinii</name>
    <dbReference type="NCBI Taxonomy" id="2912228"/>
    <lineage>
        <taxon>Bacteria</taxon>
        <taxon>Bacillati</taxon>
        <taxon>Bacillota</taxon>
        <taxon>Bacilli</taxon>
        <taxon>Bacillales</taxon>
        <taxon>Staphylococcaceae</taxon>
        <taxon>Staphylococcus</taxon>
    </lineage>
</organism>
<sequence>GIDYSSFISYHIFFETLLRKYNERKVIGELY</sequence>
<feature type="non-terminal residue" evidence="1">
    <location>
        <position position="1"/>
    </location>
</feature>